<comment type="catalytic activity">
    <reaction evidence="1 10">
        <text>Transfers a segment of a (1-&gt;4)-alpha-D-glucan chain to a primary hydroxy group in a similar glucan chain.</text>
        <dbReference type="EC" id="2.4.1.18"/>
    </reaction>
</comment>
<dbReference type="FunFam" id="2.60.40.10:FF:000169">
    <property type="entry name" value="1,4-alpha-glucan branching enzyme GlgB"/>
    <property type="match status" value="1"/>
</dbReference>
<evidence type="ECO:0000256" key="1">
    <source>
        <dbReference type="ARBA" id="ARBA00000826"/>
    </source>
</evidence>
<evidence type="ECO:0000256" key="10">
    <source>
        <dbReference type="HAMAP-Rule" id="MF_00685"/>
    </source>
</evidence>
<dbReference type="InterPro" id="IPR017853">
    <property type="entry name" value="GH"/>
</dbReference>
<dbReference type="InterPro" id="IPR014756">
    <property type="entry name" value="Ig_E-set"/>
</dbReference>
<evidence type="ECO:0000259" key="12">
    <source>
        <dbReference type="SMART" id="SM00642"/>
    </source>
</evidence>
<keyword evidence="6 10" id="KW-0328">Glycosyltransferase</keyword>
<comment type="pathway">
    <text evidence="3 10">Glycan biosynthesis; glycogen biosynthesis.</text>
</comment>
<evidence type="ECO:0000256" key="2">
    <source>
        <dbReference type="ARBA" id="ARBA00002953"/>
    </source>
</evidence>
<dbReference type="GO" id="GO:0004553">
    <property type="term" value="F:hydrolase activity, hydrolyzing O-glycosyl compounds"/>
    <property type="evidence" value="ECO:0007669"/>
    <property type="project" value="InterPro"/>
</dbReference>
<dbReference type="InterPro" id="IPR006047">
    <property type="entry name" value="GH13_cat_dom"/>
</dbReference>
<dbReference type="FunFam" id="3.20.20.80:FF:000003">
    <property type="entry name" value="1,4-alpha-glucan branching enzyme GlgB"/>
    <property type="match status" value="1"/>
</dbReference>
<dbReference type="GO" id="GO:0005978">
    <property type="term" value="P:glycogen biosynthetic process"/>
    <property type="evidence" value="ECO:0007669"/>
    <property type="project" value="UniProtKB-UniRule"/>
</dbReference>
<dbReference type="Pfam" id="PF22019">
    <property type="entry name" value="GlgB_N"/>
    <property type="match status" value="1"/>
</dbReference>
<evidence type="ECO:0000313" key="14">
    <source>
        <dbReference type="Proteomes" id="UP000033618"/>
    </source>
</evidence>
<dbReference type="InterPro" id="IPR054169">
    <property type="entry name" value="GlgB_N"/>
</dbReference>
<dbReference type="HAMAP" id="MF_00685">
    <property type="entry name" value="GlgB"/>
    <property type="match status" value="1"/>
</dbReference>
<dbReference type="Gene3D" id="3.20.20.80">
    <property type="entry name" value="Glycosidases"/>
    <property type="match status" value="1"/>
</dbReference>
<comment type="caution">
    <text evidence="13">The sequence shown here is derived from an EMBL/GenBank/DDBJ whole genome shotgun (WGS) entry which is preliminary data.</text>
</comment>
<dbReference type="Proteomes" id="UP000033618">
    <property type="component" value="Unassembled WGS sequence"/>
</dbReference>
<evidence type="ECO:0000256" key="7">
    <source>
        <dbReference type="ARBA" id="ARBA00022679"/>
    </source>
</evidence>
<comment type="function">
    <text evidence="2 10">Catalyzes the formation of the alpha-1,6-glucosidic linkages in glycogen by scission of a 1,4-alpha-linked oligosaccharide from growing alpha-1,4-glucan chains and the subsequent attachment of the oligosaccharide to the alpha-1,6 position.</text>
</comment>
<dbReference type="NCBIfam" id="NF003811">
    <property type="entry name" value="PRK05402.1"/>
    <property type="match status" value="1"/>
</dbReference>
<dbReference type="PIRSF" id="PIRSF000463">
    <property type="entry name" value="GlgB"/>
    <property type="match status" value="1"/>
</dbReference>
<feature type="domain" description="Glycosyl hydrolase family 13 catalytic" evidence="12">
    <location>
        <begin position="254"/>
        <end position="601"/>
    </location>
</feature>
<dbReference type="InterPro" id="IPR044143">
    <property type="entry name" value="GlgB_N_E_set_prok"/>
</dbReference>
<comment type="similarity">
    <text evidence="4 10">Belongs to the glycosyl hydrolase 13 family. GlgB subfamily.</text>
</comment>
<dbReference type="NCBIfam" id="NF008967">
    <property type="entry name" value="PRK12313.1"/>
    <property type="match status" value="1"/>
</dbReference>
<proteinExistence type="inferred from homology"/>
<evidence type="ECO:0000256" key="9">
    <source>
        <dbReference type="ARBA" id="ARBA00023277"/>
    </source>
</evidence>
<accession>A0A0F5K2K9</accession>
<dbReference type="PATRIC" id="fig|28092.6.peg.1830"/>
<evidence type="ECO:0000256" key="5">
    <source>
        <dbReference type="ARBA" id="ARBA00022600"/>
    </source>
</evidence>
<dbReference type="EC" id="2.4.1.18" evidence="10"/>
<dbReference type="GO" id="GO:0005829">
    <property type="term" value="C:cytosol"/>
    <property type="evidence" value="ECO:0007669"/>
    <property type="project" value="TreeGrafter"/>
</dbReference>
<keyword evidence="14" id="KW-1185">Reference proteome</keyword>
<dbReference type="Gene3D" id="2.60.40.1180">
    <property type="entry name" value="Golgi alpha-mannosidase II"/>
    <property type="match status" value="1"/>
</dbReference>
<dbReference type="PANTHER" id="PTHR43651:SF3">
    <property type="entry name" value="1,4-ALPHA-GLUCAN-BRANCHING ENZYME"/>
    <property type="match status" value="1"/>
</dbReference>
<dbReference type="SUPFAM" id="SSF51011">
    <property type="entry name" value="Glycosyl hydrolase domain"/>
    <property type="match status" value="1"/>
</dbReference>
<dbReference type="Pfam" id="PF02922">
    <property type="entry name" value="CBM_48"/>
    <property type="match status" value="1"/>
</dbReference>
<evidence type="ECO:0000313" key="13">
    <source>
        <dbReference type="EMBL" id="KKB64094.1"/>
    </source>
</evidence>
<dbReference type="AlphaFoldDB" id="A0A0F5K2K9"/>
<feature type="active site" description="Proton donor" evidence="10 11">
    <location>
        <position position="466"/>
    </location>
</feature>
<dbReference type="InterPro" id="IPR037439">
    <property type="entry name" value="Branching_enzy"/>
</dbReference>
<protein>
    <recommendedName>
        <fullName evidence="10">1,4-alpha-glucan branching enzyme GlgB</fullName>
        <ecNumber evidence="10">2.4.1.18</ecNumber>
    </recommendedName>
    <alternativeName>
        <fullName evidence="10">1,4-alpha-D-glucan:1,4-alpha-D-glucan 6-glucosyl-transferase</fullName>
    </alternativeName>
    <alternativeName>
        <fullName evidence="10">Alpha-(1-&gt;4)-glucan branching enzyme</fullName>
    </alternativeName>
    <alternativeName>
        <fullName evidence="10">Glycogen branching enzyme</fullName>
        <shortName evidence="10">BE</shortName>
    </alternativeName>
</protein>
<dbReference type="SMART" id="SM00642">
    <property type="entry name" value="Aamy"/>
    <property type="match status" value="1"/>
</dbReference>
<dbReference type="InterPro" id="IPR006048">
    <property type="entry name" value="A-amylase/branching_C"/>
</dbReference>
<evidence type="ECO:0000256" key="8">
    <source>
        <dbReference type="ARBA" id="ARBA00023056"/>
    </source>
</evidence>
<dbReference type="InterPro" id="IPR013780">
    <property type="entry name" value="Glyco_hydro_b"/>
</dbReference>
<keyword evidence="5 10" id="KW-0321">Glycogen metabolism</keyword>
<evidence type="ECO:0000256" key="11">
    <source>
        <dbReference type="PIRSR" id="PIRSR000463-1"/>
    </source>
</evidence>
<dbReference type="GO" id="GO:0003844">
    <property type="term" value="F:1,4-alpha-glucan branching enzyme activity"/>
    <property type="evidence" value="ECO:0007669"/>
    <property type="project" value="UniProtKB-UniRule"/>
</dbReference>
<dbReference type="FunFam" id="2.60.40.1180:FF:000002">
    <property type="entry name" value="1,4-alpha-glucan branching enzyme GlgB"/>
    <property type="match status" value="1"/>
</dbReference>
<dbReference type="Gene3D" id="2.60.40.10">
    <property type="entry name" value="Immunoglobulins"/>
    <property type="match status" value="2"/>
</dbReference>
<keyword evidence="9 10" id="KW-0119">Carbohydrate metabolism</keyword>
<feature type="active site" description="Nucleophile" evidence="10 11">
    <location>
        <position position="413"/>
    </location>
</feature>
<evidence type="ECO:0000256" key="4">
    <source>
        <dbReference type="ARBA" id="ARBA00009000"/>
    </source>
</evidence>
<evidence type="ECO:0000256" key="3">
    <source>
        <dbReference type="ARBA" id="ARBA00004964"/>
    </source>
</evidence>
<comment type="subunit">
    <text evidence="10">Monomer.</text>
</comment>
<dbReference type="InterPro" id="IPR006407">
    <property type="entry name" value="GlgB"/>
</dbReference>
<dbReference type="CDD" id="cd11322">
    <property type="entry name" value="AmyAc_Glg_BE"/>
    <property type="match status" value="1"/>
</dbReference>
<organism evidence="13 14">
    <name type="scientific">Robbsia andropogonis</name>
    <dbReference type="NCBI Taxonomy" id="28092"/>
    <lineage>
        <taxon>Bacteria</taxon>
        <taxon>Pseudomonadati</taxon>
        <taxon>Pseudomonadota</taxon>
        <taxon>Betaproteobacteria</taxon>
        <taxon>Burkholderiales</taxon>
        <taxon>Burkholderiaceae</taxon>
        <taxon>Robbsia</taxon>
    </lineage>
</organism>
<dbReference type="STRING" id="28092.WM40_07705"/>
<sequence length="731" mass="81332">MRAGLGDHDVDALLQGRHWDPFAVLGPHGVPERTDTFVRTLLPGARGVTLTDASGKTLAPMQGVPGADGLFVGMLPKKPGPAEYRLRIDWGSATQDCADVYAFGPVLHDSDLDRLAWGDPSAVNTCLGSRITTVDGVIGVLFAVWAPNARRVSVVGDFNSWDGRRHPMRVRHHGGVWELFIPGLSGGTRYKYELIGPDGQTLPLKADPVARQTERPPATASIVADDSAIRWTDEAWMAQRGARQTAASPIAIYEVHAESWMRVPEEGNRAMNWEELGDRLIPYAKSLGFTHLEFLPLAEHPFGGSWGYQPLSPFAPSARFGTPTQFAAFVDRAHREGLGVIVDWVPAHFPNDAHGMIHFDGTPLYEHADPREGYHPDWNTWIFNLGRNEVSGFMLASALAWLQRFHIDALRVDAVASMLYRDYSRRQGEWVPNQWGGRENEESIAFLRRLNNEVHHHAPGAITIAEESTAWPGVTAPVDQGGLGFDFKWNMGWMHDTLAYMQRDPIYRPHHHHEMTFGMVYAYSERFVLPLSHDEVVHGKGSLLGRMPGDTWQRFANLRAYFAFMYLHPGKKLMFMGGELGQYAEWNHDASPHWHLLDDALHAGVQRVVGDLNRLYTHEPALYASDSDPAGFQWLVGDDALNSVYVFARRHGERTVLAAVNLTPVPREQYRIGVPHEGWWREMLNTDAEIYGGSNVGNSGGVQAQAIPSHGHGWSIALTLPPLATIVLAAF</sequence>
<dbReference type="InterPro" id="IPR004193">
    <property type="entry name" value="Glyco_hydro_13_N"/>
</dbReference>
<dbReference type="CDD" id="cd02855">
    <property type="entry name" value="E_set_GBE_prok_N"/>
    <property type="match status" value="1"/>
</dbReference>
<reference evidence="13 14" key="1">
    <citation type="submission" date="2015-03" db="EMBL/GenBank/DDBJ databases">
        <title>Draft Genome Sequence of Burkholderia andropogonis type strain ICMP2807, isolated from Sorghum bicolor.</title>
        <authorList>
            <person name="Lopes-Santos L."/>
            <person name="Castro D.B."/>
            <person name="Ottoboni L.M."/>
            <person name="Park D."/>
            <person name="Weirc B.S."/>
            <person name="Destefano S.A."/>
        </authorList>
    </citation>
    <scope>NUCLEOTIDE SEQUENCE [LARGE SCALE GENOMIC DNA]</scope>
    <source>
        <strain evidence="13 14">ICMP2807</strain>
    </source>
</reference>
<dbReference type="EMBL" id="LAQU01000006">
    <property type="protein sequence ID" value="KKB64094.1"/>
    <property type="molecule type" value="Genomic_DNA"/>
</dbReference>
<keyword evidence="7 10" id="KW-0808">Transferase</keyword>
<evidence type="ECO:0000256" key="6">
    <source>
        <dbReference type="ARBA" id="ARBA00022676"/>
    </source>
</evidence>
<keyword evidence="8 10" id="KW-0320">Glycogen biosynthesis</keyword>
<dbReference type="SUPFAM" id="SSF51445">
    <property type="entry name" value="(Trans)glycosidases"/>
    <property type="match status" value="1"/>
</dbReference>
<dbReference type="UniPathway" id="UPA00164"/>
<dbReference type="GO" id="GO:0043169">
    <property type="term" value="F:cation binding"/>
    <property type="evidence" value="ECO:0007669"/>
    <property type="project" value="InterPro"/>
</dbReference>
<dbReference type="Pfam" id="PF02806">
    <property type="entry name" value="Alpha-amylase_C"/>
    <property type="match status" value="1"/>
</dbReference>
<dbReference type="PANTHER" id="PTHR43651">
    <property type="entry name" value="1,4-ALPHA-GLUCAN-BRANCHING ENZYME"/>
    <property type="match status" value="1"/>
</dbReference>
<name>A0A0F5K2K9_9BURK</name>
<dbReference type="NCBIfam" id="TIGR01515">
    <property type="entry name" value="branching_enzym"/>
    <property type="match status" value="1"/>
</dbReference>
<dbReference type="InterPro" id="IPR013783">
    <property type="entry name" value="Ig-like_fold"/>
</dbReference>
<gene>
    <name evidence="10" type="primary">glgB</name>
    <name evidence="13" type="ORF">WM40_07705</name>
</gene>
<dbReference type="SUPFAM" id="SSF81296">
    <property type="entry name" value="E set domains"/>
    <property type="match status" value="1"/>
</dbReference>